<dbReference type="PANTHER" id="PTHR44329">
    <property type="entry name" value="SERINE/THREONINE-PROTEIN KINASE TNNI3K-RELATED"/>
    <property type="match status" value="1"/>
</dbReference>
<dbReference type="Pfam" id="PF07714">
    <property type="entry name" value="PK_Tyr_Ser-Thr"/>
    <property type="match status" value="1"/>
</dbReference>
<dbReference type="EMBL" id="QKWP01000330">
    <property type="protein sequence ID" value="RIB21986.1"/>
    <property type="molecule type" value="Genomic_DNA"/>
</dbReference>
<organism evidence="2 3">
    <name type="scientific">Gigaspora rosea</name>
    <dbReference type="NCBI Taxonomy" id="44941"/>
    <lineage>
        <taxon>Eukaryota</taxon>
        <taxon>Fungi</taxon>
        <taxon>Fungi incertae sedis</taxon>
        <taxon>Mucoromycota</taxon>
        <taxon>Glomeromycotina</taxon>
        <taxon>Glomeromycetes</taxon>
        <taxon>Diversisporales</taxon>
        <taxon>Gigasporaceae</taxon>
        <taxon>Gigaspora</taxon>
    </lineage>
</organism>
<dbReference type="InterPro" id="IPR011009">
    <property type="entry name" value="Kinase-like_dom_sf"/>
</dbReference>
<dbReference type="InterPro" id="IPR001245">
    <property type="entry name" value="Ser-Thr/Tyr_kinase_cat_dom"/>
</dbReference>
<accession>A0A397VSA8</accession>
<proteinExistence type="predicted"/>
<name>A0A397VSA8_9GLOM</name>
<dbReference type="PANTHER" id="PTHR44329:SF214">
    <property type="entry name" value="PROTEIN KINASE DOMAIN-CONTAINING PROTEIN"/>
    <property type="match status" value="1"/>
</dbReference>
<dbReference type="AlphaFoldDB" id="A0A397VSA8"/>
<protein>
    <submittedName>
        <fullName evidence="2">Kinase-like domain-containing protein</fullName>
    </submittedName>
</protein>
<dbReference type="GO" id="GO:0004674">
    <property type="term" value="F:protein serine/threonine kinase activity"/>
    <property type="evidence" value="ECO:0007669"/>
    <property type="project" value="TreeGrafter"/>
</dbReference>
<keyword evidence="3" id="KW-1185">Reference proteome</keyword>
<dbReference type="STRING" id="44941.A0A397VSA8"/>
<dbReference type="GO" id="GO:0005524">
    <property type="term" value="F:ATP binding"/>
    <property type="evidence" value="ECO:0007669"/>
    <property type="project" value="InterPro"/>
</dbReference>
<dbReference type="Gene3D" id="1.10.510.10">
    <property type="entry name" value="Transferase(Phosphotransferase) domain 1"/>
    <property type="match status" value="1"/>
</dbReference>
<sequence length="405" mass="47270">MAIVQNERFNTFPAWCQTCDPDREAEGWKIENKDIENCIKNFQRKAIKYCEVIEWIPYNELNDVKKIGEGGFGTVYSATWPKGVRTTDYEKYERLRKKECLVELKTLPGFPTNPSDFLREFKNHMRCRLEGSSLEVYGLTQNEENEYLMVFQYTNKGNLHKYLRSNFNSLKWENKLQQLICVSYDLARIHRAGYTHNDLHPGNILQNQFIRKIRSFIADLGLSRMKNNKIPEDYIYGVMPYVAPEVLSGKKYTSPADIFSFGVIMTEMSTGIKPFDGYEFDSKLAVKIYKGEQPVFAFGTPNCYIKLAKQCMNLDPYKRPTAKDICLKLTQWQNILRDFATLGCDKDEVLYIKEEFLKADEIIKELQIPPPKHPDSKYSSQIINTNQIINAIGIYKKLLNRYLLY</sequence>
<keyword evidence="2" id="KW-0418">Kinase</keyword>
<keyword evidence="2" id="KW-0808">Transferase</keyword>
<evidence type="ECO:0000313" key="3">
    <source>
        <dbReference type="Proteomes" id="UP000266673"/>
    </source>
</evidence>
<gene>
    <name evidence="2" type="ORF">C2G38_1043962</name>
</gene>
<reference evidence="2 3" key="1">
    <citation type="submission" date="2018-06" db="EMBL/GenBank/DDBJ databases">
        <title>Comparative genomics reveals the genomic features of Rhizophagus irregularis, R. cerebriforme, R. diaphanum and Gigaspora rosea, and their symbiotic lifestyle signature.</title>
        <authorList>
            <person name="Morin E."/>
            <person name="San Clemente H."/>
            <person name="Chen E.C.H."/>
            <person name="De La Providencia I."/>
            <person name="Hainaut M."/>
            <person name="Kuo A."/>
            <person name="Kohler A."/>
            <person name="Murat C."/>
            <person name="Tang N."/>
            <person name="Roy S."/>
            <person name="Loubradou J."/>
            <person name="Henrissat B."/>
            <person name="Grigoriev I.V."/>
            <person name="Corradi N."/>
            <person name="Roux C."/>
            <person name="Martin F.M."/>
        </authorList>
    </citation>
    <scope>NUCLEOTIDE SEQUENCE [LARGE SCALE GENOMIC DNA]</scope>
    <source>
        <strain evidence="2 3">DAOM 194757</strain>
    </source>
</reference>
<feature type="domain" description="Protein kinase" evidence="1">
    <location>
        <begin position="61"/>
        <end position="336"/>
    </location>
</feature>
<dbReference type="SUPFAM" id="SSF56112">
    <property type="entry name" value="Protein kinase-like (PK-like)"/>
    <property type="match status" value="1"/>
</dbReference>
<dbReference type="PROSITE" id="PS50011">
    <property type="entry name" value="PROTEIN_KINASE_DOM"/>
    <property type="match status" value="1"/>
</dbReference>
<dbReference type="InterPro" id="IPR051681">
    <property type="entry name" value="Ser/Thr_Kinases-Pseudokinases"/>
</dbReference>
<dbReference type="Proteomes" id="UP000266673">
    <property type="component" value="Unassembled WGS sequence"/>
</dbReference>
<comment type="caution">
    <text evidence="2">The sequence shown here is derived from an EMBL/GenBank/DDBJ whole genome shotgun (WGS) entry which is preliminary data.</text>
</comment>
<evidence type="ECO:0000313" key="2">
    <source>
        <dbReference type="EMBL" id="RIB21986.1"/>
    </source>
</evidence>
<evidence type="ECO:0000259" key="1">
    <source>
        <dbReference type="PROSITE" id="PS50011"/>
    </source>
</evidence>
<dbReference type="InterPro" id="IPR000719">
    <property type="entry name" value="Prot_kinase_dom"/>
</dbReference>